<feature type="transmembrane region" description="Helical" evidence="1">
    <location>
        <begin position="60"/>
        <end position="81"/>
    </location>
</feature>
<dbReference type="Proteomes" id="UP001152888">
    <property type="component" value="Unassembled WGS sequence"/>
</dbReference>
<evidence type="ECO:0000313" key="2">
    <source>
        <dbReference type="EMBL" id="CAH2000877.1"/>
    </source>
</evidence>
<accession>A0A9P0PWE3</accession>
<keyword evidence="1" id="KW-1133">Transmembrane helix</keyword>
<evidence type="ECO:0000256" key="1">
    <source>
        <dbReference type="SAM" id="Phobius"/>
    </source>
</evidence>
<keyword evidence="1" id="KW-0812">Transmembrane</keyword>
<name>A0A9P0PWE3_ACAOB</name>
<keyword evidence="1" id="KW-0472">Membrane</keyword>
<keyword evidence="3" id="KW-1185">Reference proteome</keyword>
<dbReference type="EMBL" id="CAKOFQ010007426">
    <property type="protein sequence ID" value="CAH2000877.1"/>
    <property type="molecule type" value="Genomic_DNA"/>
</dbReference>
<gene>
    <name evidence="2" type="ORF">ACAOBT_LOCUS25850</name>
</gene>
<protein>
    <submittedName>
        <fullName evidence="2">Uncharacterized protein</fullName>
    </submittedName>
</protein>
<organism evidence="2 3">
    <name type="scientific">Acanthoscelides obtectus</name>
    <name type="common">Bean weevil</name>
    <name type="synonym">Bruchus obtectus</name>
    <dbReference type="NCBI Taxonomy" id="200917"/>
    <lineage>
        <taxon>Eukaryota</taxon>
        <taxon>Metazoa</taxon>
        <taxon>Ecdysozoa</taxon>
        <taxon>Arthropoda</taxon>
        <taxon>Hexapoda</taxon>
        <taxon>Insecta</taxon>
        <taxon>Pterygota</taxon>
        <taxon>Neoptera</taxon>
        <taxon>Endopterygota</taxon>
        <taxon>Coleoptera</taxon>
        <taxon>Polyphaga</taxon>
        <taxon>Cucujiformia</taxon>
        <taxon>Chrysomeloidea</taxon>
        <taxon>Chrysomelidae</taxon>
        <taxon>Bruchinae</taxon>
        <taxon>Bruchini</taxon>
        <taxon>Acanthoscelides</taxon>
    </lineage>
</organism>
<reference evidence="2" key="1">
    <citation type="submission" date="2022-03" db="EMBL/GenBank/DDBJ databases">
        <authorList>
            <person name="Sayadi A."/>
        </authorList>
    </citation>
    <scope>NUCLEOTIDE SEQUENCE</scope>
</reference>
<dbReference type="AlphaFoldDB" id="A0A9P0PWE3"/>
<evidence type="ECO:0000313" key="3">
    <source>
        <dbReference type="Proteomes" id="UP001152888"/>
    </source>
</evidence>
<sequence>MIHAVAAATAFIRPIASAENVTLVQVTAAAKMTDTSVANAADAVRFPGGCNVSLAAGHRFYFYSLLLLILLLLSIVFNVFVSKVRFWVKIR</sequence>
<proteinExistence type="predicted"/>
<comment type="caution">
    <text evidence="2">The sequence shown here is derived from an EMBL/GenBank/DDBJ whole genome shotgun (WGS) entry which is preliminary data.</text>
</comment>